<dbReference type="Proteomes" id="UP000288216">
    <property type="component" value="Unassembled WGS sequence"/>
</dbReference>
<keyword evidence="3" id="KW-0812">Transmembrane</keyword>
<evidence type="ECO:0000256" key="5">
    <source>
        <dbReference type="ARBA" id="ARBA00022989"/>
    </source>
</evidence>
<proteinExistence type="inferred from homology"/>
<keyword evidence="4 8" id="KW-0732">Signal</keyword>
<dbReference type="PANTHER" id="PTHR15076">
    <property type="entry name" value="CD99/MIC2 PROTEIN RELATED"/>
    <property type="match status" value="1"/>
</dbReference>
<feature type="chain" id="PRO_5019169160" evidence="8">
    <location>
        <begin position="20"/>
        <end position="172"/>
    </location>
</feature>
<evidence type="ECO:0000256" key="7">
    <source>
        <dbReference type="SAM" id="MobiDB-lite"/>
    </source>
</evidence>
<name>A0A401PSJ3_SCYTO</name>
<evidence type="ECO:0000313" key="10">
    <source>
        <dbReference type="Proteomes" id="UP000288216"/>
    </source>
</evidence>
<comment type="similarity">
    <text evidence="2">Belongs to the CD99 family.</text>
</comment>
<dbReference type="GO" id="GO:2000391">
    <property type="term" value="P:positive regulation of neutrophil extravasation"/>
    <property type="evidence" value="ECO:0007669"/>
    <property type="project" value="TreeGrafter"/>
</dbReference>
<dbReference type="AlphaFoldDB" id="A0A401PSJ3"/>
<evidence type="ECO:0000256" key="4">
    <source>
        <dbReference type="ARBA" id="ARBA00022729"/>
    </source>
</evidence>
<keyword evidence="5" id="KW-1133">Transmembrane helix</keyword>
<dbReference type="PANTHER" id="PTHR15076:SF15">
    <property type="entry name" value="CD99 ANTIGEN"/>
    <property type="match status" value="1"/>
</dbReference>
<dbReference type="GO" id="GO:0072683">
    <property type="term" value="P:T cell extravasation"/>
    <property type="evidence" value="ECO:0007669"/>
    <property type="project" value="TreeGrafter"/>
</dbReference>
<dbReference type="GO" id="GO:0034109">
    <property type="term" value="P:homotypic cell-cell adhesion"/>
    <property type="evidence" value="ECO:0007669"/>
    <property type="project" value="TreeGrafter"/>
</dbReference>
<dbReference type="STRING" id="75743.A0A401PSJ3"/>
<evidence type="ECO:0000256" key="1">
    <source>
        <dbReference type="ARBA" id="ARBA00004479"/>
    </source>
</evidence>
<evidence type="ECO:0000313" key="9">
    <source>
        <dbReference type="EMBL" id="GCB76101.1"/>
    </source>
</evidence>
<dbReference type="OrthoDB" id="9942249at2759"/>
<comment type="caution">
    <text evidence="9">The sequence shown here is derived from an EMBL/GenBank/DDBJ whole genome shotgun (WGS) entry which is preliminary data.</text>
</comment>
<gene>
    <name evidence="9" type="ORF">scyTo_0015427</name>
</gene>
<protein>
    <submittedName>
        <fullName evidence="9">Uncharacterized protein</fullName>
    </submittedName>
</protein>
<comment type="subcellular location">
    <subcellularLocation>
        <location evidence="1">Membrane</location>
        <topology evidence="1">Single-pass type I membrane protein</topology>
    </subcellularLocation>
</comment>
<accession>A0A401PSJ3</accession>
<keyword evidence="6" id="KW-0472">Membrane</keyword>
<dbReference type="InterPro" id="IPR022078">
    <property type="entry name" value="CD99L2"/>
</dbReference>
<feature type="region of interest" description="Disordered" evidence="7">
    <location>
        <begin position="32"/>
        <end position="65"/>
    </location>
</feature>
<keyword evidence="10" id="KW-1185">Reference proteome</keyword>
<evidence type="ECO:0000256" key="3">
    <source>
        <dbReference type="ARBA" id="ARBA00022692"/>
    </source>
</evidence>
<organism evidence="9 10">
    <name type="scientific">Scyliorhinus torazame</name>
    <name type="common">Cloudy catshark</name>
    <name type="synonym">Catulus torazame</name>
    <dbReference type="NCBI Taxonomy" id="75743"/>
    <lineage>
        <taxon>Eukaryota</taxon>
        <taxon>Metazoa</taxon>
        <taxon>Chordata</taxon>
        <taxon>Craniata</taxon>
        <taxon>Vertebrata</taxon>
        <taxon>Chondrichthyes</taxon>
        <taxon>Elasmobranchii</taxon>
        <taxon>Galeomorphii</taxon>
        <taxon>Galeoidea</taxon>
        <taxon>Carcharhiniformes</taxon>
        <taxon>Scyliorhinidae</taxon>
        <taxon>Scyliorhinus</taxon>
    </lineage>
</organism>
<feature type="compositionally biased region" description="Basic and acidic residues" evidence="7">
    <location>
        <begin position="50"/>
        <end position="62"/>
    </location>
</feature>
<dbReference type="EMBL" id="BFAA01008749">
    <property type="protein sequence ID" value="GCB76101.1"/>
    <property type="molecule type" value="Genomic_DNA"/>
</dbReference>
<reference evidence="9 10" key="1">
    <citation type="journal article" date="2018" name="Nat. Ecol. Evol.">
        <title>Shark genomes provide insights into elasmobranch evolution and the origin of vertebrates.</title>
        <authorList>
            <person name="Hara Y"/>
            <person name="Yamaguchi K"/>
            <person name="Onimaru K"/>
            <person name="Kadota M"/>
            <person name="Koyanagi M"/>
            <person name="Keeley SD"/>
            <person name="Tatsumi K"/>
            <person name="Tanaka K"/>
            <person name="Motone F"/>
            <person name="Kageyama Y"/>
            <person name="Nozu R"/>
            <person name="Adachi N"/>
            <person name="Nishimura O"/>
            <person name="Nakagawa R"/>
            <person name="Tanegashima C"/>
            <person name="Kiyatake I"/>
            <person name="Matsumoto R"/>
            <person name="Murakumo K"/>
            <person name="Nishida K"/>
            <person name="Terakita A"/>
            <person name="Kuratani S"/>
            <person name="Sato K"/>
            <person name="Hyodo S Kuraku.S."/>
        </authorList>
    </citation>
    <scope>NUCLEOTIDE SEQUENCE [LARGE SCALE GENOMIC DNA]</scope>
</reference>
<evidence type="ECO:0000256" key="2">
    <source>
        <dbReference type="ARBA" id="ARBA00008763"/>
    </source>
</evidence>
<feature type="signal peptide" evidence="8">
    <location>
        <begin position="1"/>
        <end position="19"/>
    </location>
</feature>
<dbReference type="GO" id="GO:0005886">
    <property type="term" value="C:plasma membrane"/>
    <property type="evidence" value="ECO:0007669"/>
    <property type="project" value="TreeGrafter"/>
</dbReference>
<evidence type="ECO:0000256" key="8">
    <source>
        <dbReference type="SAM" id="SignalP"/>
    </source>
</evidence>
<evidence type="ECO:0000256" key="6">
    <source>
        <dbReference type="ARBA" id="ARBA00023136"/>
    </source>
</evidence>
<sequence>MLLLRSFVFVCLTFVLVRANANEDEFDLNDALNDDTTEPRDYNDGFDLNDALKDHSTKRPSNDDGFDLSDALKDDLIKPAGNDDDFDLSDALNDDPLKPAAGGFDDSDLQDVVNGDYKPDKTNSKGQDPRTAIDLVSELVVALIGGTTEQVKRLCFSLLDMFTDQSSNAKEL</sequence>